<accession>A0A6A6TV29</accession>
<dbReference type="InterPro" id="IPR002347">
    <property type="entry name" value="SDR_fam"/>
</dbReference>
<dbReference type="EMBL" id="MU004288">
    <property type="protein sequence ID" value="KAF2663017.1"/>
    <property type="molecule type" value="Genomic_DNA"/>
</dbReference>
<proteinExistence type="predicted"/>
<dbReference type="PANTHER" id="PTHR45458">
    <property type="entry name" value="SHORT-CHAIN DEHYDROGENASE/REDUCTASE SDR"/>
    <property type="match status" value="1"/>
</dbReference>
<organism evidence="2 3">
    <name type="scientific">Lophiostoma macrostomum CBS 122681</name>
    <dbReference type="NCBI Taxonomy" id="1314788"/>
    <lineage>
        <taxon>Eukaryota</taxon>
        <taxon>Fungi</taxon>
        <taxon>Dikarya</taxon>
        <taxon>Ascomycota</taxon>
        <taxon>Pezizomycotina</taxon>
        <taxon>Dothideomycetes</taxon>
        <taxon>Pleosporomycetidae</taxon>
        <taxon>Pleosporales</taxon>
        <taxon>Lophiostomataceae</taxon>
        <taxon>Lophiostoma</taxon>
    </lineage>
</organism>
<dbReference type="PANTHER" id="PTHR45458:SF1">
    <property type="entry name" value="SHORT CHAIN DEHYDROGENASE"/>
    <property type="match status" value="1"/>
</dbReference>
<dbReference type="Pfam" id="PF00106">
    <property type="entry name" value="adh_short"/>
    <property type="match status" value="1"/>
</dbReference>
<sequence>MAIFFLTGAARGIGLELARQLSAFPNSILIALVRTVSDQLKDLQSQRTNIHILKCDITSPQLIAEISDALPTFLGPSGKISHVINNAAVLGDPDSEPLTLSSTTLLENINANVLGPAKIVEATLPFLAPNALIVNFSSGIGSLKLVSDGTIASTATAYSISKSALNMLTVHQAQHLKGRHRVVCLDPGHVKTRMGGSAASVDVGDSAKGIIDVLNLLDAGDLGGSKDCESGRARFYNFRGEEVPW</sequence>
<reference evidence="2" key="1">
    <citation type="journal article" date="2020" name="Stud. Mycol.">
        <title>101 Dothideomycetes genomes: a test case for predicting lifestyles and emergence of pathogens.</title>
        <authorList>
            <person name="Haridas S."/>
            <person name="Albert R."/>
            <person name="Binder M."/>
            <person name="Bloem J."/>
            <person name="Labutti K."/>
            <person name="Salamov A."/>
            <person name="Andreopoulos B."/>
            <person name="Baker S."/>
            <person name="Barry K."/>
            <person name="Bills G."/>
            <person name="Bluhm B."/>
            <person name="Cannon C."/>
            <person name="Castanera R."/>
            <person name="Culley D."/>
            <person name="Daum C."/>
            <person name="Ezra D."/>
            <person name="Gonzalez J."/>
            <person name="Henrissat B."/>
            <person name="Kuo A."/>
            <person name="Liang C."/>
            <person name="Lipzen A."/>
            <person name="Lutzoni F."/>
            <person name="Magnuson J."/>
            <person name="Mondo S."/>
            <person name="Nolan M."/>
            <person name="Ohm R."/>
            <person name="Pangilinan J."/>
            <person name="Park H.-J."/>
            <person name="Ramirez L."/>
            <person name="Alfaro M."/>
            <person name="Sun H."/>
            <person name="Tritt A."/>
            <person name="Yoshinaga Y."/>
            <person name="Zwiers L.-H."/>
            <person name="Turgeon B."/>
            <person name="Goodwin S."/>
            <person name="Spatafora J."/>
            <person name="Crous P."/>
            <person name="Grigoriev I."/>
        </authorList>
    </citation>
    <scope>NUCLEOTIDE SEQUENCE</scope>
    <source>
        <strain evidence="2">CBS 122681</strain>
    </source>
</reference>
<evidence type="ECO:0000313" key="2">
    <source>
        <dbReference type="EMBL" id="KAF2663017.1"/>
    </source>
</evidence>
<dbReference type="InterPro" id="IPR052184">
    <property type="entry name" value="SDR_enzymes"/>
</dbReference>
<dbReference type="PRINTS" id="PR00081">
    <property type="entry name" value="GDHRDH"/>
</dbReference>
<dbReference type="InterPro" id="IPR020904">
    <property type="entry name" value="Sc_DH/Rdtase_CS"/>
</dbReference>
<dbReference type="Gene3D" id="3.40.50.720">
    <property type="entry name" value="NAD(P)-binding Rossmann-like Domain"/>
    <property type="match status" value="1"/>
</dbReference>
<dbReference type="SUPFAM" id="SSF51735">
    <property type="entry name" value="NAD(P)-binding Rossmann-fold domains"/>
    <property type="match status" value="1"/>
</dbReference>
<protein>
    <submittedName>
        <fullName evidence="2">NAD(P)-binding protein</fullName>
    </submittedName>
</protein>
<keyword evidence="3" id="KW-1185">Reference proteome</keyword>
<dbReference type="InterPro" id="IPR036291">
    <property type="entry name" value="NAD(P)-bd_dom_sf"/>
</dbReference>
<evidence type="ECO:0000313" key="3">
    <source>
        <dbReference type="Proteomes" id="UP000799324"/>
    </source>
</evidence>
<keyword evidence="1" id="KW-0521">NADP</keyword>
<name>A0A6A6TV29_9PLEO</name>
<dbReference type="AlphaFoldDB" id="A0A6A6TV29"/>
<gene>
    <name evidence="2" type="ORF">K491DRAFT_686174</name>
</gene>
<evidence type="ECO:0000256" key="1">
    <source>
        <dbReference type="ARBA" id="ARBA00022857"/>
    </source>
</evidence>
<dbReference type="Proteomes" id="UP000799324">
    <property type="component" value="Unassembled WGS sequence"/>
</dbReference>
<dbReference type="PROSITE" id="PS00061">
    <property type="entry name" value="ADH_SHORT"/>
    <property type="match status" value="1"/>
</dbReference>
<dbReference type="GO" id="GO:0016616">
    <property type="term" value="F:oxidoreductase activity, acting on the CH-OH group of donors, NAD or NADP as acceptor"/>
    <property type="evidence" value="ECO:0007669"/>
    <property type="project" value="TreeGrafter"/>
</dbReference>
<dbReference type="OrthoDB" id="5296at2759"/>